<reference evidence="1" key="2">
    <citation type="submission" date="2020-06" db="EMBL/GenBank/DDBJ databases">
        <authorList>
            <person name="Sheffer M."/>
        </authorList>
    </citation>
    <scope>NUCLEOTIDE SEQUENCE</scope>
</reference>
<dbReference type="EMBL" id="JABXBU010000015">
    <property type="protein sequence ID" value="KAF8786409.1"/>
    <property type="molecule type" value="Genomic_DNA"/>
</dbReference>
<evidence type="ECO:0000313" key="1">
    <source>
        <dbReference type="EMBL" id="KAF8786409.1"/>
    </source>
</evidence>
<name>A0A8T0FAE1_ARGBR</name>
<proteinExistence type="predicted"/>
<reference evidence="1" key="1">
    <citation type="journal article" date="2020" name="bioRxiv">
        <title>Chromosome-level reference genome of the European wasp spider Argiope bruennichi: a resource for studies on range expansion and evolutionary adaptation.</title>
        <authorList>
            <person name="Sheffer M.M."/>
            <person name="Hoppe A."/>
            <person name="Krehenwinkel H."/>
            <person name="Uhl G."/>
            <person name="Kuss A.W."/>
            <person name="Jensen L."/>
            <person name="Jensen C."/>
            <person name="Gillespie R.G."/>
            <person name="Hoff K.J."/>
            <person name="Prost S."/>
        </authorList>
    </citation>
    <scope>NUCLEOTIDE SEQUENCE</scope>
</reference>
<protein>
    <submittedName>
        <fullName evidence="1">Uncharacterized protein</fullName>
    </submittedName>
</protein>
<sequence>MAVSHFVDSGKYNTMLHNDFGRGALIFEKQGVCPALVLLHTRLDPEIASPTARYCDDASVLYQMCRKTLFEQQSKKMFWHILEYRMPSLAWKTP</sequence>
<accession>A0A8T0FAE1</accession>
<dbReference type="AlphaFoldDB" id="A0A8T0FAE1"/>
<gene>
    <name evidence="1" type="ORF">HNY73_008129</name>
</gene>
<dbReference type="Proteomes" id="UP000807504">
    <property type="component" value="Unassembled WGS sequence"/>
</dbReference>
<comment type="caution">
    <text evidence="1">The sequence shown here is derived from an EMBL/GenBank/DDBJ whole genome shotgun (WGS) entry which is preliminary data.</text>
</comment>
<evidence type="ECO:0000313" key="2">
    <source>
        <dbReference type="Proteomes" id="UP000807504"/>
    </source>
</evidence>
<organism evidence="1 2">
    <name type="scientific">Argiope bruennichi</name>
    <name type="common">Wasp spider</name>
    <name type="synonym">Aranea bruennichi</name>
    <dbReference type="NCBI Taxonomy" id="94029"/>
    <lineage>
        <taxon>Eukaryota</taxon>
        <taxon>Metazoa</taxon>
        <taxon>Ecdysozoa</taxon>
        <taxon>Arthropoda</taxon>
        <taxon>Chelicerata</taxon>
        <taxon>Arachnida</taxon>
        <taxon>Araneae</taxon>
        <taxon>Araneomorphae</taxon>
        <taxon>Entelegynae</taxon>
        <taxon>Araneoidea</taxon>
        <taxon>Araneidae</taxon>
        <taxon>Argiope</taxon>
    </lineage>
</organism>
<keyword evidence="2" id="KW-1185">Reference proteome</keyword>